<reference evidence="2 3" key="1">
    <citation type="submission" date="2019-11" db="EMBL/GenBank/DDBJ databases">
        <title>Pseudomonas flavidum sp. nov., isolated from Baiyang Lake.</title>
        <authorList>
            <person name="Zhao Y."/>
        </authorList>
    </citation>
    <scope>NUCLEOTIDE SEQUENCE [LARGE SCALE GENOMIC DNA]</scope>
    <source>
        <strain evidence="3">R-22-3 w-18</strain>
    </source>
</reference>
<dbReference type="AlphaFoldDB" id="A0A6I4KMT1"/>
<keyword evidence="1" id="KW-0812">Transmembrane</keyword>
<proteinExistence type="predicted"/>
<evidence type="ECO:0000313" key="2">
    <source>
        <dbReference type="EMBL" id="MVW73959.1"/>
    </source>
</evidence>
<evidence type="ECO:0000313" key="3">
    <source>
        <dbReference type="Proteomes" id="UP000429555"/>
    </source>
</evidence>
<evidence type="ECO:0000256" key="1">
    <source>
        <dbReference type="SAM" id="Phobius"/>
    </source>
</evidence>
<dbReference type="EMBL" id="WKJZ01000001">
    <property type="protein sequence ID" value="MVW73959.1"/>
    <property type="molecule type" value="Genomic_DNA"/>
</dbReference>
<accession>A0A6I4KMT1</accession>
<protein>
    <submittedName>
        <fullName evidence="2">Uncharacterized protein</fullName>
    </submittedName>
</protein>
<comment type="caution">
    <text evidence="2">The sequence shown here is derived from an EMBL/GenBank/DDBJ whole genome shotgun (WGS) entry which is preliminary data.</text>
</comment>
<dbReference type="Proteomes" id="UP000429555">
    <property type="component" value="Unassembled WGS sequence"/>
</dbReference>
<name>A0A6I4KMT1_9PSED</name>
<organism evidence="2 3">
    <name type="scientific">Pseudomonas xionganensis</name>
    <dbReference type="NCBI Taxonomy" id="2654845"/>
    <lineage>
        <taxon>Bacteria</taxon>
        <taxon>Pseudomonadati</taxon>
        <taxon>Pseudomonadota</taxon>
        <taxon>Gammaproteobacteria</taxon>
        <taxon>Pseudomonadales</taxon>
        <taxon>Pseudomonadaceae</taxon>
        <taxon>Pseudomonas</taxon>
    </lineage>
</organism>
<keyword evidence="1" id="KW-1133">Transmembrane helix</keyword>
<gene>
    <name evidence="2" type="ORF">GJV18_01400</name>
</gene>
<sequence length="216" mass="23785">MKPLAIMTLPYIGFLRLAQKAAIHANKKILIKSIFSICAGLTVSGCIGIGAIATMDYPAYLNTPSSAVPISFQSGANNTSRKISYNYGGSVEKRYDDARILKAWGKPDEIKVIGPYTVWTYYEPELRWSGIALHVLVTIPLAIPTGKEKYSLYFKDNVLEKALSHTSRTNLFVCDPLYMLISGMAASMSPTGNGSVLGPCTLINRRGIYFHFITNY</sequence>
<feature type="transmembrane region" description="Helical" evidence="1">
    <location>
        <begin position="30"/>
        <end position="53"/>
    </location>
</feature>
<keyword evidence="3" id="KW-1185">Reference proteome</keyword>
<dbReference type="RefSeq" id="WP_160342937.1">
    <property type="nucleotide sequence ID" value="NZ_WKJZ01000001.1"/>
</dbReference>
<keyword evidence="1" id="KW-0472">Membrane</keyword>